<dbReference type="AlphaFoldDB" id="A0A843TB31"/>
<evidence type="ECO:0000313" key="2">
    <source>
        <dbReference type="Proteomes" id="UP000652761"/>
    </source>
</evidence>
<organism evidence="1 2">
    <name type="scientific">Colocasia esculenta</name>
    <name type="common">Wild taro</name>
    <name type="synonym">Arum esculentum</name>
    <dbReference type="NCBI Taxonomy" id="4460"/>
    <lineage>
        <taxon>Eukaryota</taxon>
        <taxon>Viridiplantae</taxon>
        <taxon>Streptophyta</taxon>
        <taxon>Embryophyta</taxon>
        <taxon>Tracheophyta</taxon>
        <taxon>Spermatophyta</taxon>
        <taxon>Magnoliopsida</taxon>
        <taxon>Liliopsida</taxon>
        <taxon>Araceae</taxon>
        <taxon>Aroideae</taxon>
        <taxon>Colocasieae</taxon>
        <taxon>Colocasia</taxon>
    </lineage>
</organism>
<keyword evidence="2" id="KW-1185">Reference proteome</keyword>
<accession>A0A843TB31</accession>
<evidence type="ECO:0000313" key="1">
    <source>
        <dbReference type="EMBL" id="MQL69168.1"/>
    </source>
</evidence>
<reference evidence="1" key="1">
    <citation type="submission" date="2017-07" db="EMBL/GenBank/DDBJ databases">
        <title>Taro Niue Genome Assembly and Annotation.</title>
        <authorList>
            <person name="Atibalentja N."/>
            <person name="Keating K."/>
            <person name="Fields C.J."/>
        </authorList>
    </citation>
    <scope>NUCLEOTIDE SEQUENCE</scope>
    <source>
        <strain evidence="1">Niue_2</strain>
        <tissue evidence="1">Leaf</tissue>
    </source>
</reference>
<sequence length="206" mass="23015">MGRVTYLLTRLLPGLSYLSRVHESMTKDRNPVPAVGPITSGSVSSVADTIFMERSKSRIQQWRVACRGSIETSEVSRVTWGSCCLLSLCHCKFMIADPLVQSLKKLMLGVEVYGSRPSMNIDVCNNRQVHLVMQVLRQFFADLVPLIILDNEGEPTRVKIVLTCSEDDKNLLLVRAESLYFSSLTSKTLNVSSCHAERNSEFRGGE</sequence>
<proteinExistence type="predicted"/>
<dbReference type="OrthoDB" id="1432093at2759"/>
<protein>
    <submittedName>
        <fullName evidence="1">Uncharacterized protein</fullName>
    </submittedName>
</protein>
<gene>
    <name evidence="1" type="ORF">Taro_001446</name>
</gene>
<dbReference type="EMBL" id="NMUH01000030">
    <property type="protein sequence ID" value="MQL69168.1"/>
    <property type="molecule type" value="Genomic_DNA"/>
</dbReference>
<comment type="caution">
    <text evidence="1">The sequence shown here is derived from an EMBL/GenBank/DDBJ whole genome shotgun (WGS) entry which is preliminary data.</text>
</comment>
<name>A0A843TB31_COLES</name>
<dbReference type="Proteomes" id="UP000652761">
    <property type="component" value="Unassembled WGS sequence"/>
</dbReference>